<dbReference type="SUPFAM" id="SSF53649">
    <property type="entry name" value="Alkaline phosphatase-like"/>
    <property type="match status" value="1"/>
</dbReference>
<sequence>VLQQFWSNSSLGFDFHQNNIPLRKAQGHYITTLLSAKVEAILRRGKKPLFLVVSHVAPGGSVSDMAVKEEDRFRAYIRNIEHEGRSKFAAVIKSLDAYVGRLVDNLYSAEILNNLVILFMSATGGRSPFD</sequence>
<accession>A0A1V9WY01</accession>
<dbReference type="Gene3D" id="3.40.720.10">
    <property type="entry name" value="Alkaline Phosphatase, subunit A"/>
    <property type="match status" value="1"/>
</dbReference>
<dbReference type="GO" id="GO:0046872">
    <property type="term" value="F:metal ion binding"/>
    <property type="evidence" value="ECO:0007669"/>
    <property type="project" value="UniProtKB-KW"/>
</dbReference>
<reference evidence="4 5" key="1">
    <citation type="journal article" date="2017" name="Gigascience">
        <title>Draft genome of the honey bee ectoparasitic mite, Tropilaelaps mercedesae, is shaped by the parasitic life history.</title>
        <authorList>
            <person name="Dong X."/>
            <person name="Armstrong S.D."/>
            <person name="Xia D."/>
            <person name="Makepeace B.L."/>
            <person name="Darby A.C."/>
            <person name="Kadowaki T."/>
        </authorList>
    </citation>
    <scope>NUCLEOTIDE SEQUENCE [LARGE SCALE GENOMIC DNA]</scope>
    <source>
        <strain evidence="4">Wuxi-XJTLU</strain>
    </source>
</reference>
<dbReference type="Proteomes" id="UP000192247">
    <property type="component" value="Unassembled WGS sequence"/>
</dbReference>
<keyword evidence="2" id="KW-0106">Calcium</keyword>
<dbReference type="InParanoid" id="A0A1V9WY01"/>
<dbReference type="PANTHER" id="PTHR10342:SF273">
    <property type="entry name" value="RE14504P"/>
    <property type="match status" value="1"/>
</dbReference>
<evidence type="ECO:0000256" key="3">
    <source>
        <dbReference type="ARBA" id="ARBA00023180"/>
    </source>
</evidence>
<name>A0A1V9WY01_9ACAR</name>
<keyword evidence="1" id="KW-0479">Metal-binding</keyword>
<dbReference type="PANTHER" id="PTHR10342">
    <property type="entry name" value="ARYLSULFATASE"/>
    <property type="match status" value="1"/>
</dbReference>
<organism evidence="4 5">
    <name type="scientific">Tropilaelaps mercedesae</name>
    <dbReference type="NCBI Taxonomy" id="418985"/>
    <lineage>
        <taxon>Eukaryota</taxon>
        <taxon>Metazoa</taxon>
        <taxon>Ecdysozoa</taxon>
        <taxon>Arthropoda</taxon>
        <taxon>Chelicerata</taxon>
        <taxon>Arachnida</taxon>
        <taxon>Acari</taxon>
        <taxon>Parasitiformes</taxon>
        <taxon>Mesostigmata</taxon>
        <taxon>Gamasina</taxon>
        <taxon>Dermanyssoidea</taxon>
        <taxon>Laelapidae</taxon>
        <taxon>Tropilaelaps</taxon>
    </lineage>
</organism>
<evidence type="ECO:0000313" key="5">
    <source>
        <dbReference type="Proteomes" id="UP000192247"/>
    </source>
</evidence>
<dbReference type="InterPro" id="IPR047115">
    <property type="entry name" value="ARSB"/>
</dbReference>
<dbReference type="GO" id="GO:0008484">
    <property type="term" value="F:sulfuric ester hydrolase activity"/>
    <property type="evidence" value="ECO:0007669"/>
    <property type="project" value="InterPro"/>
</dbReference>
<keyword evidence="5" id="KW-1185">Reference proteome</keyword>
<evidence type="ECO:0000256" key="2">
    <source>
        <dbReference type="ARBA" id="ARBA00022837"/>
    </source>
</evidence>
<gene>
    <name evidence="4" type="ORF">BIW11_14354</name>
</gene>
<dbReference type="STRING" id="418985.A0A1V9WY01"/>
<comment type="caution">
    <text evidence="4">The sequence shown here is derived from an EMBL/GenBank/DDBJ whole genome shotgun (WGS) entry which is preliminary data.</text>
</comment>
<dbReference type="AlphaFoldDB" id="A0A1V9WY01"/>
<dbReference type="EMBL" id="MNPL01033625">
    <property type="protein sequence ID" value="OQR66129.1"/>
    <property type="molecule type" value="Genomic_DNA"/>
</dbReference>
<proteinExistence type="predicted"/>
<protein>
    <submittedName>
        <fullName evidence="4">Arylsulfatase J-like</fullName>
    </submittedName>
</protein>
<keyword evidence="3" id="KW-0325">Glycoprotein</keyword>
<evidence type="ECO:0000256" key="1">
    <source>
        <dbReference type="ARBA" id="ARBA00022723"/>
    </source>
</evidence>
<evidence type="ECO:0000313" key="4">
    <source>
        <dbReference type="EMBL" id="OQR66129.1"/>
    </source>
</evidence>
<dbReference type="InterPro" id="IPR017850">
    <property type="entry name" value="Alkaline_phosphatase_core_sf"/>
</dbReference>
<feature type="non-terminal residue" evidence="4">
    <location>
        <position position="1"/>
    </location>
</feature>